<gene>
    <name evidence="1" type="ORF">RZY48_002784</name>
</gene>
<dbReference type="EMBL" id="ABNSCA010000007">
    <property type="protein sequence ID" value="ELN6933354.1"/>
    <property type="molecule type" value="Genomic_DNA"/>
</dbReference>
<sequence length="54" mass="6304">AAVTIEKIYPDIPVWDIEVPIENYVIEEFGRNFHTVSHTLNIPKIKYADLSFKE</sequence>
<evidence type="ECO:0000313" key="2">
    <source>
        <dbReference type="Proteomes" id="UP001253463"/>
    </source>
</evidence>
<dbReference type="Proteomes" id="UP001253463">
    <property type="component" value="Unassembled WGS sequence"/>
</dbReference>
<proteinExistence type="predicted"/>
<evidence type="ECO:0000313" key="1">
    <source>
        <dbReference type="EMBL" id="ELN6933354.1"/>
    </source>
</evidence>
<protein>
    <submittedName>
        <fullName evidence="1">Uncharacterized protein</fullName>
    </submittedName>
</protein>
<dbReference type="AlphaFoldDB" id="A0AAI9CW67"/>
<organism evidence="1 2">
    <name type="scientific">Vibrio navarrensis</name>
    <dbReference type="NCBI Taxonomy" id="29495"/>
    <lineage>
        <taxon>Bacteria</taxon>
        <taxon>Pseudomonadati</taxon>
        <taxon>Pseudomonadota</taxon>
        <taxon>Gammaproteobacteria</taxon>
        <taxon>Vibrionales</taxon>
        <taxon>Vibrionaceae</taxon>
        <taxon>Vibrio</taxon>
    </lineage>
</organism>
<comment type="caution">
    <text evidence="1">The sequence shown here is derived from an EMBL/GenBank/DDBJ whole genome shotgun (WGS) entry which is preliminary data.</text>
</comment>
<feature type="non-terminal residue" evidence="1">
    <location>
        <position position="1"/>
    </location>
</feature>
<reference evidence="1" key="1">
    <citation type="submission" date="2023-10" db="EMBL/GenBank/DDBJ databases">
        <authorList>
            <consortium name="PulseNet: The National Subtyping Network for Foodborne Disease Surveillance"/>
        </authorList>
    </citation>
    <scope>NUCLEOTIDE SEQUENCE</scope>
    <source>
        <strain evidence="1">PNUSAV004886</strain>
    </source>
</reference>
<name>A0AAI9CW67_9VIBR</name>
<accession>A0AAI9CW67</accession>